<keyword evidence="2" id="KW-1185">Reference proteome</keyword>
<sequence length="287" mass="33912">MYFNFLSEKLNASETIFRQLVNHGYLRIIKYGECFPFTIGLGLFMYLYSRNELHPNLQKVFKREFKSKTMLIILYFPNIVVYKYTNIYLAKTGIMRFFFLIWLYYSFTHMLQPGKDVFDLNKLPRQFGKLRSDYKKSLLCEHNHSCLSIAAEKLRQQIKISFASNFTIGIGISTGLILLKNLRKLFVSPLRVIQILLSKNNFKIPVFFGLMPLLFHVVHISNIFLKRLQLLQIKIQVWSGNLLQPGSTRKASAHTTWRPDFVHFCNRLEKFMECNFLDNNIINFIFC</sequence>
<feature type="transmembrane region" description="Helical" evidence="1">
    <location>
        <begin position="28"/>
        <end position="48"/>
    </location>
</feature>
<proteinExistence type="predicted"/>
<keyword evidence="1" id="KW-0472">Membrane</keyword>
<dbReference type="WBParaSite" id="Hba_05082">
    <property type="protein sequence ID" value="Hba_05082"/>
    <property type="gene ID" value="Hba_05082"/>
</dbReference>
<evidence type="ECO:0000313" key="2">
    <source>
        <dbReference type="Proteomes" id="UP000095283"/>
    </source>
</evidence>
<feature type="transmembrane region" description="Helical" evidence="1">
    <location>
        <begin position="162"/>
        <end position="182"/>
    </location>
</feature>
<keyword evidence="1" id="KW-1133">Transmembrane helix</keyword>
<name>A0A1I7WJ89_HETBA</name>
<evidence type="ECO:0000256" key="1">
    <source>
        <dbReference type="SAM" id="Phobius"/>
    </source>
</evidence>
<organism evidence="2 3">
    <name type="scientific">Heterorhabditis bacteriophora</name>
    <name type="common">Entomopathogenic nematode worm</name>
    <dbReference type="NCBI Taxonomy" id="37862"/>
    <lineage>
        <taxon>Eukaryota</taxon>
        <taxon>Metazoa</taxon>
        <taxon>Ecdysozoa</taxon>
        <taxon>Nematoda</taxon>
        <taxon>Chromadorea</taxon>
        <taxon>Rhabditida</taxon>
        <taxon>Rhabditina</taxon>
        <taxon>Rhabditomorpha</taxon>
        <taxon>Strongyloidea</taxon>
        <taxon>Heterorhabditidae</taxon>
        <taxon>Heterorhabditis</taxon>
    </lineage>
</organism>
<feature type="transmembrane region" description="Helical" evidence="1">
    <location>
        <begin position="69"/>
        <end position="87"/>
    </location>
</feature>
<feature type="transmembrane region" description="Helical" evidence="1">
    <location>
        <begin position="202"/>
        <end position="225"/>
    </location>
</feature>
<reference evidence="3" key="1">
    <citation type="submission" date="2016-11" db="UniProtKB">
        <authorList>
            <consortium name="WormBaseParasite"/>
        </authorList>
    </citation>
    <scope>IDENTIFICATION</scope>
</reference>
<keyword evidence="1" id="KW-0812">Transmembrane</keyword>
<protein>
    <submittedName>
        <fullName evidence="3">Transmembrane protein</fullName>
    </submittedName>
</protein>
<dbReference type="AlphaFoldDB" id="A0A1I7WJ89"/>
<accession>A0A1I7WJ89</accession>
<dbReference type="Proteomes" id="UP000095283">
    <property type="component" value="Unplaced"/>
</dbReference>
<evidence type="ECO:0000313" key="3">
    <source>
        <dbReference type="WBParaSite" id="Hba_05082"/>
    </source>
</evidence>